<dbReference type="PANTHER" id="PTHR23037:SF35">
    <property type="entry name" value="FIBRONECTIN TYPE-III DOMAIN-CONTAINING PROTEIN"/>
    <property type="match status" value="1"/>
</dbReference>
<evidence type="ECO:0000256" key="1">
    <source>
        <dbReference type="ARBA" id="ARBA00004479"/>
    </source>
</evidence>
<evidence type="ECO:0000256" key="8">
    <source>
        <dbReference type="ARBA" id="ARBA00023180"/>
    </source>
</evidence>
<keyword evidence="7 13" id="KW-0675">Receptor</keyword>
<evidence type="ECO:0000313" key="13">
    <source>
        <dbReference type="EMBL" id="CAK6962762.1"/>
    </source>
</evidence>
<dbReference type="GO" id="GO:0009897">
    <property type="term" value="C:external side of plasma membrane"/>
    <property type="evidence" value="ECO:0007669"/>
    <property type="project" value="TreeGrafter"/>
</dbReference>
<dbReference type="CDD" id="cd00063">
    <property type="entry name" value="FN3"/>
    <property type="match status" value="1"/>
</dbReference>
<organism evidence="13 14">
    <name type="scientific">Scomber scombrus</name>
    <name type="common">Atlantic mackerel</name>
    <name type="synonym">Scomber vernalis</name>
    <dbReference type="NCBI Taxonomy" id="13677"/>
    <lineage>
        <taxon>Eukaryota</taxon>
        <taxon>Metazoa</taxon>
        <taxon>Chordata</taxon>
        <taxon>Craniata</taxon>
        <taxon>Vertebrata</taxon>
        <taxon>Euteleostomi</taxon>
        <taxon>Actinopterygii</taxon>
        <taxon>Neopterygii</taxon>
        <taxon>Teleostei</taxon>
        <taxon>Neoteleostei</taxon>
        <taxon>Acanthomorphata</taxon>
        <taxon>Pelagiaria</taxon>
        <taxon>Scombriformes</taxon>
        <taxon>Scombridae</taxon>
        <taxon>Scomber</taxon>
    </lineage>
</organism>
<dbReference type="SMART" id="SM00060">
    <property type="entry name" value="FN3"/>
    <property type="match status" value="3"/>
</dbReference>
<name>A0AAV1NWD7_SCOSC</name>
<keyword evidence="9" id="KW-0393">Immunoglobulin domain</keyword>
<feature type="signal peptide" evidence="11">
    <location>
        <begin position="1"/>
        <end position="18"/>
    </location>
</feature>
<dbReference type="InterPro" id="IPR036179">
    <property type="entry name" value="Ig-like_dom_sf"/>
</dbReference>
<keyword evidence="4 10" id="KW-1133">Transmembrane helix</keyword>
<keyword evidence="3 11" id="KW-0732">Signal</keyword>
<dbReference type="SUPFAM" id="SSF49265">
    <property type="entry name" value="Fibronectin type III"/>
    <property type="match status" value="3"/>
</dbReference>
<dbReference type="InterPro" id="IPR013783">
    <property type="entry name" value="Ig-like_fold"/>
</dbReference>
<reference evidence="13 14" key="1">
    <citation type="submission" date="2024-01" db="EMBL/GenBank/DDBJ databases">
        <authorList>
            <person name="Alioto T."/>
            <person name="Alioto T."/>
            <person name="Gomez Garrido J."/>
        </authorList>
    </citation>
    <scope>NUCLEOTIDE SEQUENCE [LARGE SCALE GENOMIC DNA]</scope>
</reference>
<dbReference type="AlphaFoldDB" id="A0AAV1NWD7"/>
<keyword evidence="6" id="KW-1015">Disulfide bond</keyword>
<evidence type="ECO:0000256" key="4">
    <source>
        <dbReference type="ARBA" id="ARBA00022989"/>
    </source>
</evidence>
<evidence type="ECO:0000256" key="2">
    <source>
        <dbReference type="ARBA" id="ARBA00022692"/>
    </source>
</evidence>
<evidence type="ECO:0000256" key="9">
    <source>
        <dbReference type="ARBA" id="ARBA00023319"/>
    </source>
</evidence>
<feature type="domain" description="Fibronectin type-III" evidence="12">
    <location>
        <begin position="482"/>
        <end position="578"/>
    </location>
</feature>
<comment type="subcellular location">
    <subcellularLocation>
        <location evidence="1">Membrane</location>
        <topology evidence="1">Single-pass type I membrane protein</topology>
    </subcellularLocation>
</comment>
<evidence type="ECO:0000256" key="5">
    <source>
        <dbReference type="ARBA" id="ARBA00023136"/>
    </source>
</evidence>
<evidence type="ECO:0000256" key="11">
    <source>
        <dbReference type="SAM" id="SignalP"/>
    </source>
</evidence>
<evidence type="ECO:0000313" key="14">
    <source>
        <dbReference type="Proteomes" id="UP001314229"/>
    </source>
</evidence>
<evidence type="ECO:0000256" key="7">
    <source>
        <dbReference type="ARBA" id="ARBA00023170"/>
    </source>
</evidence>
<dbReference type="PROSITE" id="PS50853">
    <property type="entry name" value="FN3"/>
    <property type="match status" value="2"/>
</dbReference>
<comment type="caution">
    <text evidence="13">The sequence shown here is derived from an EMBL/GenBank/DDBJ whole genome shotgun (WGS) entry which is preliminary data.</text>
</comment>
<evidence type="ECO:0000256" key="6">
    <source>
        <dbReference type="ARBA" id="ARBA00023157"/>
    </source>
</evidence>
<dbReference type="PANTHER" id="PTHR23037">
    <property type="entry name" value="CYTOKINE RECEPTOR"/>
    <property type="match status" value="1"/>
</dbReference>
<keyword evidence="14" id="KW-1185">Reference proteome</keyword>
<keyword evidence="2 10" id="KW-0812">Transmembrane</keyword>
<dbReference type="InterPro" id="IPR036116">
    <property type="entry name" value="FN3_sf"/>
</dbReference>
<proteinExistence type="predicted"/>
<feature type="chain" id="PRO_5043471911" evidence="11">
    <location>
        <begin position="19"/>
        <end position="772"/>
    </location>
</feature>
<dbReference type="SUPFAM" id="SSF48726">
    <property type="entry name" value="Immunoglobulin"/>
    <property type="match status" value="1"/>
</dbReference>
<evidence type="ECO:0000256" key="10">
    <source>
        <dbReference type="SAM" id="Phobius"/>
    </source>
</evidence>
<dbReference type="Pfam" id="PF00041">
    <property type="entry name" value="fn3"/>
    <property type="match status" value="1"/>
</dbReference>
<gene>
    <name evidence="13" type="ORF">FSCOSCO3_A005165</name>
</gene>
<sequence>MYSFLPLIILIATSICKGQHEKKCDVFPKDQFIEVGSNASIECQSCGHGKIFWTLNNERVDESFSNTISSSRTSLTLRNLTHPSATLQCHSVDTDLVLGGTTIKTYSKPSKISCTWHYENQIKGVGVPEMLTCSWEHQMNSPMKINYTVLCAGENCSSDVKNCTFPEMADKIVENISVTVRAKTAAWEVSSDPQIFNPYHILKIAPPKLKVTATSNHLSVTWNRSPLENISKSRCEVKCKAANERTPEWVLNKTLNPEDSRNVTITKVESCAYYNISVRCALDQAPWSDWSQEMILTKLNKSNVKLHLWRKVAEPGKNGVRKVYLMWTEIPSTCQGTFTYTIKLGVNHTDTLCGNSTCDVDVNQDAYRLNLTVFHNEALLEEESVYVPAIGESLPQVTDMKASSLDGVVLVRWKAPLEPVSGYMIDWTHNGNQYYWKQSKYTNITLFDLLHKKPYNITVTPLFDDKTGHGTQALQICSRVGDPGKFTNIDIHAKDKSATVSWKLDSQECSGVVVNYTVFYRAMEGPLINVTVDHTEPKISLTDLNPETEYSVYVEAIALTGTTKSSETSFNTKKFDPTFITALGVCGSIIILVVLSLGLCCAIQWKKFKEKPVPNPSLSSVALWPPPNHQKGTSSFQPFSNPSESYCERIFMEDTERTSTPQLAIGCNPHLNPASDQREEHAQQAITPAADIQDERPVESVETLCDSPGESTALLCSDKPLNPYRCQISVETPPSRNTKQSKHLLPEKQQEKTVTVYVTLDMFEQGQCRLEK</sequence>
<dbReference type="InterPro" id="IPR003961">
    <property type="entry name" value="FN3_dom"/>
</dbReference>
<keyword evidence="8" id="KW-0325">Glycoprotein</keyword>
<feature type="transmembrane region" description="Helical" evidence="10">
    <location>
        <begin position="579"/>
        <end position="603"/>
    </location>
</feature>
<feature type="domain" description="Fibronectin type-III" evidence="12">
    <location>
        <begin position="205"/>
        <end position="302"/>
    </location>
</feature>
<evidence type="ECO:0000259" key="12">
    <source>
        <dbReference type="PROSITE" id="PS50853"/>
    </source>
</evidence>
<dbReference type="GO" id="GO:0004896">
    <property type="term" value="F:cytokine receptor activity"/>
    <property type="evidence" value="ECO:0007669"/>
    <property type="project" value="TreeGrafter"/>
</dbReference>
<dbReference type="EMBL" id="CAWUFR010000060">
    <property type="protein sequence ID" value="CAK6962762.1"/>
    <property type="molecule type" value="Genomic_DNA"/>
</dbReference>
<keyword evidence="5 10" id="KW-0472">Membrane</keyword>
<dbReference type="Proteomes" id="UP001314229">
    <property type="component" value="Unassembled WGS sequence"/>
</dbReference>
<accession>A0AAV1NWD7</accession>
<protein>
    <submittedName>
        <fullName evidence="13">Interleukin-31 receptor subunit alpha-like</fullName>
    </submittedName>
</protein>
<evidence type="ECO:0000256" key="3">
    <source>
        <dbReference type="ARBA" id="ARBA00022729"/>
    </source>
</evidence>
<dbReference type="Gene3D" id="2.60.40.10">
    <property type="entry name" value="Immunoglobulins"/>
    <property type="match status" value="5"/>
</dbReference>